<reference evidence="1 2" key="1">
    <citation type="submission" date="2022-12" db="EMBL/GenBank/DDBJ databases">
        <title>Chromosome-level genome assembly of true bugs.</title>
        <authorList>
            <person name="Ma L."/>
            <person name="Li H."/>
        </authorList>
    </citation>
    <scope>NUCLEOTIDE SEQUENCE [LARGE SCALE GENOMIC DNA]</scope>
    <source>
        <strain evidence="1">Lab_2022b</strain>
    </source>
</reference>
<sequence length="68" mass="7733">MSRSTWSTSPQQFYNTYVGEMNLARNNDNELVSKIDETNKIRQSNGILKPTKRYVGTLIIGERKGQPG</sequence>
<gene>
    <name evidence="1" type="ORF">O3M35_013317</name>
</gene>
<name>A0AAW1CF69_9HEMI</name>
<keyword evidence="2" id="KW-1185">Reference proteome</keyword>
<proteinExistence type="predicted"/>
<dbReference type="AlphaFoldDB" id="A0AAW1CF69"/>
<comment type="caution">
    <text evidence="1">The sequence shown here is derived from an EMBL/GenBank/DDBJ whole genome shotgun (WGS) entry which is preliminary data.</text>
</comment>
<protein>
    <submittedName>
        <fullName evidence="1">Uncharacterized protein</fullName>
    </submittedName>
</protein>
<evidence type="ECO:0000313" key="1">
    <source>
        <dbReference type="EMBL" id="KAK9496385.1"/>
    </source>
</evidence>
<dbReference type="Proteomes" id="UP001461498">
    <property type="component" value="Unassembled WGS sequence"/>
</dbReference>
<accession>A0AAW1CF69</accession>
<dbReference type="EMBL" id="JAPXFL010000086">
    <property type="protein sequence ID" value="KAK9496385.1"/>
    <property type="molecule type" value="Genomic_DNA"/>
</dbReference>
<evidence type="ECO:0000313" key="2">
    <source>
        <dbReference type="Proteomes" id="UP001461498"/>
    </source>
</evidence>
<organism evidence="1 2">
    <name type="scientific">Rhynocoris fuscipes</name>
    <dbReference type="NCBI Taxonomy" id="488301"/>
    <lineage>
        <taxon>Eukaryota</taxon>
        <taxon>Metazoa</taxon>
        <taxon>Ecdysozoa</taxon>
        <taxon>Arthropoda</taxon>
        <taxon>Hexapoda</taxon>
        <taxon>Insecta</taxon>
        <taxon>Pterygota</taxon>
        <taxon>Neoptera</taxon>
        <taxon>Paraneoptera</taxon>
        <taxon>Hemiptera</taxon>
        <taxon>Heteroptera</taxon>
        <taxon>Panheteroptera</taxon>
        <taxon>Cimicomorpha</taxon>
        <taxon>Reduviidae</taxon>
        <taxon>Harpactorinae</taxon>
        <taxon>Harpactorini</taxon>
        <taxon>Rhynocoris</taxon>
    </lineage>
</organism>